<proteinExistence type="predicted"/>
<feature type="compositionally biased region" description="Basic and acidic residues" evidence="1">
    <location>
        <begin position="321"/>
        <end position="336"/>
    </location>
</feature>
<dbReference type="Gramene" id="AUR62004403-RA">
    <property type="protein sequence ID" value="AUR62004403-RA:cds"/>
    <property type="gene ID" value="AUR62004403"/>
</dbReference>
<dbReference type="Proteomes" id="UP000596660">
    <property type="component" value="Unplaced"/>
</dbReference>
<name>A0A803KZE4_CHEQI</name>
<dbReference type="PANTHER" id="PTHR34802:SF1">
    <property type="entry name" value="CHORISMATE SYNTHASE"/>
    <property type="match status" value="1"/>
</dbReference>
<sequence length="1019" mass="110349">MSDASSGVEEQLSAVQSEDSTATSSKKPSRSYTREFLLSLSELEVCKKLPKGFDESLLSDFDDAPTHDRQRVLGSSLLHGYKRTDYGSSMPAKGDSGNFSRGPNRWDSRSSVRSDTDSDSESGRRYGSQTRRSWQSPPEHDGLLGSGSFPRPAGYAAGAPVPRFRPPNENTHLNRSNEPYHPPRPYKAAPHSRREANDSFNDETFGSADDTSEDRVEEEKKRRAEFELMRKEQQKALQEKQKSSQGKTGDAFSEMALLENPSDDKISTDLDKVSKPTPREDSSKLSVSSHAPPSRPLVPPGFVSSVVDKSSTAKSSLVHAESIEIGKSEPEDNHQDLNNKAQERNFLDLHNQASGTSDIKAAKALDLSSIIQGSDHSKAPRLPDANEVLENGEILGLGFGVTGPKLLGEPARSTSILDKLFGNAVTSSNSLTASNGSTSNFVEDDAKTDDIWSSNKLQSKFSRWFPEEGDLSSEKPNNLLSLIGGGEKGGSNVPDTSALGSIFTSETGLGHKTPNSASSPGEISGQYSNSFVTEAKPAVLTCEDLEQSILSGISGESSNSLFSGNKHHALEMKARHPRNDIDNQASHHLLSLLQKGGSQDVVPITGVEKRPNKPHEDHEVGKLGKLDGNVIDADGVNNPGNSLTLESLFGTAFMTELHSAQRSVTGSARSDVSNNLPFPPTMNENGLNQFAPNDRVPKSDKVGDWLGFNDALKEAELSKQPAEVESKFGCIDRGIDVALPEEDSLINLIDPMTAENSMMRNSGSSNLDFPPPSSRMSADVFEKLAALGGALKDERSMVGGHDPRLFHGPSDMLKTELPYQNMHPQASSPQIHSSQMNHNRPLFHGLDSQPAHLDPQLNFMPPEAMIHRDAPTHHQFPANMGHPSFQHPGAGLPGFDHPIPSPILQQMHMAGNLPPPHLARGFPGAAPMPPHPSHSPAGYIQEPNSMQSFPFGQRQSQFGGPGMSPSGPELGAANNPPEAFQRLLEMELRANPKQIHPFAAGSPSRAMYGHELDTGFRYR</sequence>
<reference evidence="2" key="1">
    <citation type="journal article" date="2017" name="Nature">
        <title>The genome of Chenopodium quinoa.</title>
        <authorList>
            <person name="Jarvis D.E."/>
            <person name="Ho Y.S."/>
            <person name="Lightfoot D.J."/>
            <person name="Schmoeckel S.M."/>
            <person name="Li B."/>
            <person name="Borm T.J.A."/>
            <person name="Ohyanagi H."/>
            <person name="Mineta K."/>
            <person name="Michell C.T."/>
            <person name="Saber N."/>
            <person name="Kharbatia N.M."/>
            <person name="Rupper R.R."/>
            <person name="Sharp A.R."/>
            <person name="Dally N."/>
            <person name="Boughton B.A."/>
            <person name="Woo Y.H."/>
            <person name="Gao G."/>
            <person name="Schijlen E.G.W.M."/>
            <person name="Guo X."/>
            <person name="Momin A.A."/>
            <person name="Negrao S."/>
            <person name="Al-Babili S."/>
            <person name="Gehring C."/>
            <person name="Roessner U."/>
            <person name="Jung C."/>
            <person name="Murphy K."/>
            <person name="Arold S.T."/>
            <person name="Gojobori T."/>
            <person name="van der Linden C.G."/>
            <person name="van Loo E.N."/>
            <person name="Jellen E.N."/>
            <person name="Maughan P.J."/>
            <person name="Tester M."/>
        </authorList>
    </citation>
    <scope>NUCLEOTIDE SEQUENCE [LARGE SCALE GENOMIC DNA]</scope>
    <source>
        <strain evidence="2">cv. PI 614886</strain>
    </source>
</reference>
<feature type="compositionally biased region" description="Polar residues" evidence="1">
    <location>
        <begin position="942"/>
        <end position="958"/>
    </location>
</feature>
<feature type="compositionally biased region" description="Basic and acidic residues" evidence="1">
    <location>
        <begin position="262"/>
        <end position="283"/>
    </location>
</feature>
<dbReference type="EnsemblPlants" id="AUR62004403-RA">
    <property type="protein sequence ID" value="AUR62004403-RA:cds"/>
    <property type="gene ID" value="AUR62004403"/>
</dbReference>
<dbReference type="RefSeq" id="XP_021748774.1">
    <property type="nucleotide sequence ID" value="XM_021893082.1"/>
</dbReference>
<feature type="compositionally biased region" description="Basic and acidic residues" evidence="1">
    <location>
        <begin position="213"/>
        <end position="242"/>
    </location>
</feature>
<feature type="region of interest" description="Disordered" evidence="1">
    <location>
        <begin position="56"/>
        <end position="336"/>
    </location>
</feature>
<feature type="region of interest" description="Disordered" evidence="1">
    <location>
        <begin position="928"/>
        <end position="975"/>
    </location>
</feature>
<gene>
    <name evidence="2" type="primary">LOC110714546</name>
</gene>
<reference evidence="2" key="2">
    <citation type="submission" date="2021-03" db="UniProtKB">
        <authorList>
            <consortium name="EnsemblPlants"/>
        </authorList>
    </citation>
    <scope>IDENTIFICATION</scope>
</reference>
<organism evidence="2 3">
    <name type="scientific">Chenopodium quinoa</name>
    <name type="common">Quinoa</name>
    <dbReference type="NCBI Taxonomy" id="63459"/>
    <lineage>
        <taxon>Eukaryota</taxon>
        <taxon>Viridiplantae</taxon>
        <taxon>Streptophyta</taxon>
        <taxon>Embryophyta</taxon>
        <taxon>Tracheophyta</taxon>
        <taxon>Spermatophyta</taxon>
        <taxon>Magnoliopsida</taxon>
        <taxon>eudicotyledons</taxon>
        <taxon>Gunneridae</taxon>
        <taxon>Pentapetalae</taxon>
        <taxon>Caryophyllales</taxon>
        <taxon>Chenopodiaceae</taxon>
        <taxon>Chenopodioideae</taxon>
        <taxon>Atripliceae</taxon>
        <taxon>Chenopodium</taxon>
    </lineage>
</organism>
<protein>
    <submittedName>
        <fullName evidence="2">Uncharacterized protein</fullName>
    </submittedName>
</protein>
<evidence type="ECO:0000256" key="1">
    <source>
        <dbReference type="SAM" id="MobiDB-lite"/>
    </source>
</evidence>
<feature type="compositionally biased region" description="Polar residues" evidence="1">
    <location>
        <begin position="127"/>
        <end position="136"/>
    </location>
</feature>
<accession>A0A803KZE4</accession>
<dbReference type="OMA" id="DWEADAM"/>
<feature type="compositionally biased region" description="Polar residues" evidence="1">
    <location>
        <begin position="168"/>
        <end position="177"/>
    </location>
</feature>
<evidence type="ECO:0000313" key="3">
    <source>
        <dbReference type="Proteomes" id="UP000596660"/>
    </source>
</evidence>
<dbReference type="AlphaFoldDB" id="A0A803KZE4"/>
<evidence type="ECO:0000313" key="2">
    <source>
        <dbReference type="EnsemblPlants" id="AUR62004403-RA:cds"/>
    </source>
</evidence>
<dbReference type="PANTHER" id="PTHR34802">
    <property type="entry name" value="CHORISMATE SYNTHASE"/>
    <property type="match status" value="1"/>
</dbReference>
<feature type="compositionally biased region" description="Basic and acidic residues" evidence="1">
    <location>
        <begin position="104"/>
        <end position="124"/>
    </location>
</feature>
<dbReference type="GeneID" id="110714546"/>
<feature type="region of interest" description="Disordered" evidence="1">
    <location>
        <begin position="1"/>
        <end position="32"/>
    </location>
</feature>
<keyword evidence="3" id="KW-1185">Reference proteome</keyword>
<feature type="compositionally biased region" description="Polar residues" evidence="1">
    <location>
        <begin position="13"/>
        <end position="26"/>
    </location>
</feature>